<dbReference type="RefSeq" id="WP_377170418.1">
    <property type="nucleotide sequence ID" value="NZ_JBHSMQ010000009.1"/>
</dbReference>
<dbReference type="EMBL" id="JBHSMQ010000009">
    <property type="protein sequence ID" value="MFC5457286.1"/>
    <property type="molecule type" value="Genomic_DNA"/>
</dbReference>
<dbReference type="InterPro" id="IPR035897">
    <property type="entry name" value="Toll_tir_struct_dom_sf"/>
</dbReference>
<protein>
    <submittedName>
        <fullName evidence="2">Toll/interleukin-1 receptor domain-containing protein</fullName>
    </submittedName>
</protein>
<gene>
    <name evidence="2" type="ORF">ACFQDI_20625</name>
</gene>
<accession>A0ABW0KW94</accession>
<organism evidence="2 3">
    <name type="scientific">Prosthecobacter fluviatilis</name>
    <dbReference type="NCBI Taxonomy" id="445931"/>
    <lineage>
        <taxon>Bacteria</taxon>
        <taxon>Pseudomonadati</taxon>
        <taxon>Verrucomicrobiota</taxon>
        <taxon>Verrucomicrobiia</taxon>
        <taxon>Verrucomicrobiales</taxon>
        <taxon>Verrucomicrobiaceae</taxon>
        <taxon>Prosthecobacter</taxon>
    </lineage>
</organism>
<reference evidence="3" key="1">
    <citation type="journal article" date="2019" name="Int. J. Syst. Evol. Microbiol.">
        <title>The Global Catalogue of Microorganisms (GCM) 10K type strain sequencing project: providing services to taxonomists for standard genome sequencing and annotation.</title>
        <authorList>
            <consortium name="The Broad Institute Genomics Platform"/>
            <consortium name="The Broad Institute Genome Sequencing Center for Infectious Disease"/>
            <person name="Wu L."/>
            <person name="Ma J."/>
        </authorList>
    </citation>
    <scope>NUCLEOTIDE SEQUENCE [LARGE SCALE GENOMIC DNA]</scope>
    <source>
        <strain evidence="3">CGMCC 4.1469</strain>
    </source>
</reference>
<name>A0ABW0KW94_9BACT</name>
<sequence length="462" mass="52571">MSLNLDELFWEDLLAFIEEGKVIPVIGQGIVTFGPEDEPFYPWLAERLAEKLSIPQSELDQPPSLNRVATAFHLRGKDQPNLLYTRLFNILKKECPEPGPLLRSLAQIDAFKLFLSTAVDPLLENALNLERYGGEPCTEAVSYSEGLDRKDMPARMRDLNGALVYHLFGKASPQPEFVLWEADMLETVIDLHDQFKRTGTVDNLSRDLKAHGLLLLGLSFSDWLVRLFLRITQQEKLSLRVHPAYLADSPDKMLPSDMVMFFGAVTRSVHVVRCCPKEFTRELSRRWLLEHPRDASQPPAALKPIPQEMPKGAVFVSYAREDEDAVRRLIGGLQEAGCTVWYDRERLKPGAYWPSELEDEVKNRCGLFVSVVSRTTESSPEGYYHRERNWAAERYDGFSQGHAADEFYIPVVIDESPLATQNEPRVFARVQCTRLKNGAATDEFARHVFALQQKRQQHLAAS</sequence>
<proteinExistence type="predicted"/>
<dbReference type="SUPFAM" id="SSF52200">
    <property type="entry name" value="Toll/Interleukin receptor TIR domain"/>
    <property type="match status" value="1"/>
</dbReference>
<dbReference type="Pfam" id="PF13289">
    <property type="entry name" value="SIR2_2"/>
    <property type="match status" value="1"/>
</dbReference>
<dbReference type="Pfam" id="PF13676">
    <property type="entry name" value="TIR_2"/>
    <property type="match status" value="1"/>
</dbReference>
<dbReference type="Gene3D" id="3.40.50.10140">
    <property type="entry name" value="Toll/interleukin-1 receptor homology (TIR) domain"/>
    <property type="match status" value="1"/>
</dbReference>
<comment type="caution">
    <text evidence="2">The sequence shown here is derived from an EMBL/GenBank/DDBJ whole genome shotgun (WGS) entry which is preliminary data.</text>
</comment>
<evidence type="ECO:0000313" key="2">
    <source>
        <dbReference type="EMBL" id="MFC5457286.1"/>
    </source>
</evidence>
<feature type="domain" description="TIR" evidence="1">
    <location>
        <begin position="314"/>
        <end position="445"/>
    </location>
</feature>
<dbReference type="Proteomes" id="UP001596052">
    <property type="component" value="Unassembled WGS sequence"/>
</dbReference>
<evidence type="ECO:0000313" key="3">
    <source>
        <dbReference type="Proteomes" id="UP001596052"/>
    </source>
</evidence>
<keyword evidence="3" id="KW-1185">Reference proteome</keyword>
<evidence type="ECO:0000259" key="1">
    <source>
        <dbReference type="Pfam" id="PF13676"/>
    </source>
</evidence>
<keyword evidence="2" id="KW-0675">Receptor</keyword>
<dbReference type="InterPro" id="IPR000157">
    <property type="entry name" value="TIR_dom"/>
</dbReference>